<gene>
    <name evidence="4" type="ORF">SAMN06296052_1196</name>
</gene>
<feature type="compositionally biased region" description="Basic and acidic residues" evidence="2">
    <location>
        <begin position="289"/>
        <end position="309"/>
    </location>
</feature>
<feature type="domain" description="Polymerase nucleotidyl transferase" evidence="3">
    <location>
        <begin position="35"/>
        <end position="112"/>
    </location>
</feature>
<evidence type="ECO:0000259" key="3">
    <source>
        <dbReference type="Pfam" id="PF01909"/>
    </source>
</evidence>
<dbReference type="EMBL" id="FZOQ01000019">
    <property type="protein sequence ID" value="SNS97007.1"/>
    <property type="molecule type" value="Genomic_DNA"/>
</dbReference>
<keyword evidence="1" id="KW-0175">Coiled coil</keyword>
<dbReference type="Proteomes" id="UP000198432">
    <property type="component" value="Unassembled WGS sequence"/>
</dbReference>
<dbReference type="Gene3D" id="3.30.460.10">
    <property type="entry name" value="Beta Polymerase, domain 2"/>
    <property type="match status" value="1"/>
</dbReference>
<dbReference type="OrthoDB" id="1406417at2"/>
<evidence type="ECO:0000256" key="2">
    <source>
        <dbReference type="SAM" id="MobiDB-lite"/>
    </source>
</evidence>
<proteinExistence type="predicted"/>
<feature type="coiled-coil region" evidence="1">
    <location>
        <begin position="13"/>
        <end position="40"/>
    </location>
</feature>
<name>A0A239ITT9_9BACT</name>
<sequence>MSTYKNNHLQFVLDTHNINREEEKDLLDKYKTKRDKVKDALCEEYGSDIVKIINSGSYSKFTAINTKFDLDLCVHFKREKFKTLKEMHDSVYEFLKKEYKKTDDDLVKVRKQKVSVGLKFNVDGDDVLFDVTPGRKLASDSNSDENDIKLYLNIEDDPTSKKTNIHKQLEKIRGRTNERETIKLIKVWKFNHDHDLKSFLVELLTMEAFDQAEDVPRGLWARLKMSLEFIRDNIKTISLKDPGNSNNNVADSLTSERKDELHEEIEEMLEKIEKDEKKIEYYFPANPKYPKEEEKKSSSNSQYERKSEATTKLPPTSYA</sequence>
<evidence type="ECO:0000256" key="1">
    <source>
        <dbReference type="SAM" id="Coils"/>
    </source>
</evidence>
<keyword evidence="5" id="KW-1185">Reference proteome</keyword>
<dbReference type="AlphaFoldDB" id="A0A239ITT9"/>
<dbReference type="GO" id="GO:0016779">
    <property type="term" value="F:nucleotidyltransferase activity"/>
    <property type="evidence" value="ECO:0007669"/>
    <property type="project" value="InterPro"/>
</dbReference>
<dbReference type="SUPFAM" id="SSF81301">
    <property type="entry name" value="Nucleotidyltransferase"/>
    <property type="match status" value="1"/>
</dbReference>
<reference evidence="5" key="1">
    <citation type="submission" date="2017-06" db="EMBL/GenBank/DDBJ databases">
        <authorList>
            <person name="Varghese N."/>
            <person name="Submissions S."/>
        </authorList>
    </citation>
    <scope>NUCLEOTIDE SEQUENCE [LARGE SCALE GENOMIC DNA]</scope>
    <source>
        <strain evidence="5">NKM1</strain>
    </source>
</reference>
<evidence type="ECO:0000313" key="4">
    <source>
        <dbReference type="EMBL" id="SNS97007.1"/>
    </source>
</evidence>
<dbReference type="RefSeq" id="WP_089320637.1">
    <property type="nucleotide sequence ID" value="NZ_FZOQ01000019.1"/>
</dbReference>
<feature type="region of interest" description="Disordered" evidence="2">
    <location>
        <begin position="284"/>
        <end position="319"/>
    </location>
</feature>
<organism evidence="4 5">
    <name type="scientific">Pontibacter ummariensis</name>
    <dbReference type="NCBI Taxonomy" id="1610492"/>
    <lineage>
        <taxon>Bacteria</taxon>
        <taxon>Pseudomonadati</taxon>
        <taxon>Bacteroidota</taxon>
        <taxon>Cytophagia</taxon>
        <taxon>Cytophagales</taxon>
        <taxon>Hymenobacteraceae</taxon>
        <taxon>Pontibacter</taxon>
    </lineage>
</organism>
<dbReference type="InterPro" id="IPR043519">
    <property type="entry name" value="NT_sf"/>
</dbReference>
<accession>A0A239ITT9</accession>
<dbReference type="InterPro" id="IPR002934">
    <property type="entry name" value="Polymerase_NTP_transf_dom"/>
</dbReference>
<evidence type="ECO:0000313" key="5">
    <source>
        <dbReference type="Proteomes" id="UP000198432"/>
    </source>
</evidence>
<dbReference type="Pfam" id="PF01909">
    <property type="entry name" value="NTP_transf_2"/>
    <property type="match status" value="1"/>
</dbReference>
<protein>
    <recommendedName>
        <fullName evidence="3">Polymerase nucleotidyl transferase domain-containing protein</fullName>
    </recommendedName>
</protein>